<dbReference type="PANTHER" id="PTHR45623:SF11">
    <property type="entry name" value="KISMET, ISOFORM C"/>
    <property type="match status" value="1"/>
</dbReference>
<feature type="region of interest" description="Disordered" evidence="10">
    <location>
        <begin position="304"/>
        <end position="341"/>
    </location>
</feature>
<feature type="domain" description="Chromo" evidence="11">
    <location>
        <begin position="658"/>
        <end position="747"/>
    </location>
</feature>
<evidence type="ECO:0000259" key="12">
    <source>
        <dbReference type="PROSITE" id="PS50014"/>
    </source>
</evidence>
<dbReference type="InterPro" id="IPR001650">
    <property type="entry name" value="Helicase_C-like"/>
</dbReference>
<feature type="compositionally biased region" description="Acidic residues" evidence="10">
    <location>
        <begin position="310"/>
        <end position="325"/>
    </location>
</feature>
<evidence type="ECO:0000256" key="8">
    <source>
        <dbReference type="PROSITE-ProRule" id="PRU00035"/>
    </source>
</evidence>
<feature type="compositionally biased region" description="Polar residues" evidence="10">
    <location>
        <begin position="2088"/>
        <end position="2105"/>
    </location>
</feature>
<feature type="compositionally biased region" description="Basic and acidic residues" evidence="10">
    <location>
        <begin position="326"/>
        <end position="340"/>
    </location>
</feature>
<feature type="coiled-coil region" evidence="9">
    <location>
        <begin position="1445"/>
        <end position="1507"/>
    </location>
</feature>
<dbReference type="CDD" id="cd18793">
    <property type="entry name" value="SF2_C_SNF"/>
    <property type="match status" value="1"/>
</dbReference>
<accession>A0ABD3N6E4</accession>
<dbReference type="PROSITE" id="PS51194">
    <property type="entry name" value="HELICASE_CTER"/>
    <property type="match status" value="1"/>
</dbReference>
<dbReference type="InterPro" id="IPR027417">
    <property type="entry name" value="P-loop_NTPase"/>
</dbReference>
<comment type="caution">
    <text evidence="15">The sequence shown here is derived from an EMBL/GenBank/DDBJ whole genome shotgun (WGS) entry which is preliminary data.</text>
</comment>
<dbReference type="Pfam" id="PF00176">
    <property type="entry name" value="SNF2-rel_dom"/>
    <property type="match status" value="1"/>
</dbReference>
<evidence type="ECO:0000256" key="2">
    <source>
        <dbReference type="ARBA" id="ARBA00022737"/>
    </source>
</evidence>
<keyword evidence="3" id="KW-0547">Nucleotide-binding</keyword>
<feature type="region of interest" description="Disordered" evidence="10">
    <location>
        <begin position="573"/>
        <end position="607"/>
    </location>
</feature>
<dbReference type="InterPro" id="IPR014001">
    <property type="entry name" value="Helicase_ATP-bd"/>
</dbReference>
<dbReference type="InterPro" id="IPR038718">
    <property type="entry name" value="SNF2-like_sf"/>
</dbReference>
<keyword evidence="9" id="KW-0175">Coiled coil</keyword>
<organism evidence="15 16">
    <name type="scientific">Stephanodiscus triporus</name>
    <dbReference type="NCBI Taxonomy" id="2934178"/>
    <lineage>
        <taxon>Eukaryota</taxon>
        <taxon>Sar</taxon>
        <taxon>Stramenopiles</taxon>
        <taxon>Ochrophyta</taxon>
        <taxon>Bacillariophyta</taxon>
        <taxon>Coscinodiscophyceae</taxon>
        <taxon>Thalassiosirophycidae</taxon>
        <taxon>Stephanodiscales</taxon>
        <taxon>Stephanodiscaceae</taxon>
        <taxon>Stephanodiscus</taxon>
    </lineage>
</organism>
<feature type="compositionally biased region" description="Polar residues" evidence="10">
    <location>
        <begin position="1"/>
        <end position="11"/>
    </location>
</feature>
<dbReference type="PANTHER" id="PTHR45623">
    <property type="entry name" value="CHROMODOMAIN-HELICASE-DNA-BINDING PROTEIN 3-RELATED-RELATED"/>
    <property type="match status" value="1"/>
</dbReference>
<dbReference type="InterPro" id="IPR001487">
    <property type="entry name" value="Bromodomain"/>
</dbReference>
<dbReference type="PRINTS" id="PR00503">
    <property type="entry name" value="BROMODOMAIN"/>
</dbReference>
<evidence type="ECO:0000259" key="14">
    <source>
        <dbReference type="PROSITE" id="PS51194"/>
    </source>
</evidence>
<evidence type="ECO:0000256" key="6">
    <source>
        <dbReference type="ARBA" id="ARBA00023117"/>
    </source>
</evidence>
<evidence type="ECO:0000256" key="7">
    <source>
        <dbReference type="ARBA" id="ARBA00023242"/>
    </source>
</evidence>
<evidence type="ECO:0000259" key="11">
    <source>
        <dbReference type="PROSITE" id="PS50013"/>
    </source>
</evidence>
<sequence length="2470" mass="279436">MSSDQSNSMDNGFTIPKKIHRNRRDIDQVDSSLIPSQQTDSTPSRSNRKLLPTRARSGDSKSPEWDAMSKLLSHFCAREDAAPFRDAVDWIALGIFDYPRIIKRPMDLGLVKRNCDEGIYESIFDAAEDVRLVWKNCMMYNPEGTEYHKLAEKLSIQFEKKYSKLCAKNGGGAPAPSKICHKNSSRDSPEPNANDSEKKPAAQSKVQLSSIESPALTANGNKKKPSVRLKIGRSSIKSPALPAEDSERKSSAQSKVQLSSIESPALTADNNKKKPSVRLKIGRSSIESPALTTRVISARNAKRQRSVYTEELEEGTDSDDLLSSDEEARLEKRRKRDLERKRQKNAELMGEVEHGADSVVVNEEQNYVESYQPVVIHEIESPPPGHLHSLWYSKESFLHVFVLEKVLGYKTRPVMKLESCVTIKSEGDELNSQLSLENGTFHLDFNDAMILKEKAIADTGNDFRKRREISRINPGHCPYIKEIAVKQELTRSKTAGSNPKFTAVKSTIEREEVFLVKWRGRSYIHCSWERQCDLEKYDQSAQQGAARGKISKFVQSQVMALGHNWKKVLEDGRRAQASPAPHSHHSHNPIESSKNPAEANRSDDDIDDEDYFTPAYLEVDRIIGCDENELDMNVLARQRALNLRAERDALKKREQEDDEEEKWLKGTHEDIKDNSFADNKDESLSAKDLDVNGEEWDPEDNVRYIVRWKGLQLTDATWEYWADIKRDFVDEVEDFWLRQQAPSPEDVEGMASERHPHPRSFKKLNESPIFGISKVKRQIAKLDDDDVVDAPSDSVEGSVLKLRTYQLEGVNWLLWNWYNQRSCILADEMGLGKTIQSIGFLHGLQRLPKGSVRGPFLIVAPLSLVSQWESETKEWAPDVNVVVYHGSADARDFLVKHEFYYTDQYHSKVTAQNLKRKHITKFQLLITTYEVVLKDVSVLTKIHWKALIVDEAHRLKNIKSKLFEDLASVPRDWCLLLTGTPLQNSTEELWALLHFCDPTGFGSKDEFTNKFGQLQDADQVANLHTVLRPYLLRRVKEDVEKALPPKEETILEVTLTPIQKQFYKAIYEKNTGFLFKGTKPSNAPSLMNVMMELRKCCNHPFLIRGAEDRIIDDAAENARKSLTPNEQIYRDIDYAKLTGEQLVKSSGKFVLLSKLLPKLQSGGHKVLIFSQMVRVLDLLQELLQLNHYSYERLDGSTSASARNAAVDRFRRESLKRFVMLLSTRAGGLGLNLTAADTVIIFDSDWNPQNDLQAMARAHRIGQTRSVRVYRLLTAKTYEMHMFHSASLKLGLDRAVLAHQRQNTNPDESSSKRKSKAEREEQAKEIDQLLKKGAYDVFNDDDDKEAQKFMDTDIDQLLEQSSRKVTYGETATSSLSSGLGSFSKASFVASTGEGDGKDVDLDDPEFWSKAIGLEAPPEDLDPTMALIIDGGSKRSRKQVQAFDPLKDEADAEQKRLEMIAAQKQEEREEKERKKLERILMKEAERDMKEKKRREAIELKEKLKEKKLLQFKHQKDYKSKEVKKKAKEVKVVFNDRKTDRKRASKRAEHEDPVFERVKQAWDTSQRSRIVNAILRFGFARFCKVRNESNFTSLPIQDVEVFARSYIYQLGLQAAYTLLSDVDCSEASDSDIDQIVQRSLHKVLSPLVDEGKDFEWICKAILTSLCMHMRMKSHDAFVRMPLTLAEPTFMYDLRQGVAIRSLHRISFLSRLNSIIEEALDRTINCIGCEAMGKRGCLTNDYSTLDLDLKARYITTEELMYALSIKMSVSSESYNLICPPWWDRSCDLGLLMGTFFHGLGSYEAMRHDEDLPFSNKIKSYVLCNSTEAESHHQFEMAADAAKNVFDTALVTMKRKFQEQTHAAVAAVFAATRNAGENDAKPNYLAKAQEMDDDDIVSLTRLKDASVKAFRDSFVISSKRGKNLSPKFSLPLPDSKHLDYLLVQVIQNIESNSSQLDHCNGHKEEAIHAVTTDLPRQEKNALENIITTNKEILRRVKAPPAYLVRRDSGHTQLFFAGSLSGPDKKPQDDGSDYFLGAASQELASIAVGADSSRYQRGPCVPLIVTRFALGAILQAEESVIERLLNNPSELITKDGINQDQQGPNSLSAANGSGEEGQSESITSTSVQEKKEVHPQEKDPARPAWLCINDNTTLRASLCTVILQGGYPSSPLNDKFVNISAELLLELNLNPALLSSNPMSCSSPPKTMDECPFFSIKDALCPLFVSAGAVWPDEAESVDHYLRSVLLPHCLKLCLTLAEEQTNLASDRGKTDVYLGRPAYENLSPLPDPFIPLENHSEEAVSHAYAILRRTRLMKSIRFVVGGGVPLKILKEFLSGPIWRGQTMGIPIWWSPTIHDLGLLVHAALYGLGSITTVLPLQRRYIEQHVRTSFAEGVSDGKPYLLKCFLDRASEEEIDAWVEMQSKQFPTFHVVEHRLALMCSHLTVGTDAQYDNVPMFDEGGWPMVEDVTAHVRVFDE</sequence>
<dbReference type="PROSITE" id="PS50014">
    <property type="entry name" value="BROMODOMAIN_2"/>
    <property type="match status" value="1"/>
</dbReference>
<dbReference type="SMART" id="SM00490">
    <property type="entry name" value="HELICc"/>
    <property type="match status" value="1"/>
</dbReference>
<feature type="domain" description="Bromo" evidence="12">
    <location>
        <begin position="76"/>
        <end position="148"/>
    </location>
</feature>
<feature type="compositionally biased region" description="Polar residues" evidence="10">
    <location>
        <begin position="204"/>
        <end position="220"/>
    </location>
</feature>
<feature type="region of interest" description="Disordered" evidence="10">
    <location>
        <begin position="170"/>
        <end position="277"/>
    </location>
</feature>
<feature type="compositionally biased region" description="Polar residues" evidence="10">
    <location>
        <begin position="29"/>
        <end position="45"/>
    </location>
</feature>
<evidence type="ECO:0000313" key="15">
    <source>
        <dbReference type="EMBL" id="KAL3771639.1"/>
    </source>
</evidence>
<dbReference type="GO" id="GO:0005634">
    <property type="term" value="C:nucleus"/>
    <property type="evidence" value="ECO:0007669"/>
    <property type="project" value="UniProtKB-SubCell"/>
</dbReference>
<dbReference type="InterPro" id="IPR049730">
    <property type="entry name" value="SNF2/RAD54-like_C"/>
</dbReference>
<feature type="domain" description="Helicase ATP-binding" evidence="13">
    <location>
        <begin position="814"/>
        <end position="999"/>
    </location>
</feature>
<dbReference type="SUPFAM" id="SSF52540">
    <property type="entry name" value="P-loop containing nucleoside triphosphate hydrolases"/>
    <property type="match status" value="2"/>
</dbReference>
<dbReference type="Gene3D" id="2.40.50.40">
    <property type="match status" value="2"/>
</dbReference>
<feature type="compositionally biased region" description="Basic and acidic residues" evidence="10">
    <location>
        <begin position="2122"/>
        <end position="2133"/>
    </location>
</feature>
<dbReference type="EMBL" id="JALLAZ020001599">
    <property type="protein sequence ID" value="KAL3771639.1"/>
    <property type="molecule type" value="Genomic_DNA"/>
</dbReference>
<evidence type="ECO:0000256" key="1">
    <source>
        <dbReference type="ARBA" id="ARBA00004123"/>
    </source>
</evidence>
<feature type="compositionally biased region" description="Basic and acidic residues" evidence="10">
    <location>
        <begin position="184"/>
        <end position="200"/>
    </location>
</feature>
<dbReference type="SMART" id="SM00298">
    <property type="entry name" value="CHROMO"/>
    <property type="match status" value="2"/>
</dbReference>
<dbReference type="Proteomes" id="UP001530315">
    <property type="component" value="Unassembled WGS sequence"/>
</dbReference>
<name>A0ABD3N6E4_9STRA</name>
<protein>
    <submittedName>
        <fullName evidence="15">Uncharacterized protein</fullName>
    </submittedName>
</protein>
<dbReference type="InterPro" id="IPR000330">
    <property type="entry name" value="SNF2_N"/>
</dbReference>
<gene>
    <name evidence="15" type="ORF">ACHAW5_007341</name>
</gene>
<keyword evidence="2" id="KW-0677">Repeat</keyword>
<dbReference type="GO" id="GO:0016787">
    <property type="term" value="F:hydrolase activity"/>
    <property type="evidence" value="ECO:0007669"/>
    <property type="project" value="UniProtKB-KW"/>
</dbReference>
<keyword evidence="5" id="KW-0067">ATP-binding</keyword>
<feature type="region of interest" description="Disordered" evidence="10">
    <location>
        <begin position="1300"/>
        <end position="1323"/>
    </location>
</feature>
<evidence type="ECO:0000256" key="3">
    <source>
        <dbReference type="ARBA" id="ARBA00022741"/>
    </source>
</evidence>
<evidence type="ECO:0000259" key="13">
    <source>
        <dbReference type="PROSITE" id="PS51192"/>
    </source>
</evidence>
<reference evidence="15 16" key="1">
    <citation type="submission" date="2024-10" db="EMBL/GenBank/DDBJ databases">
        <title>Updated reference genomes for cyclostephanoid diatoms.</title>
        <authorList>
            <person name="Roberts W.R."/>
            <person name="Alverson A.J."/>
        </authorList>
    </citation>
    <scope>NUCLEOTIDE SEQUENCE [LARGE SCALE GENOMIC DNA]</scope>
    <source>
        <strain evidence="15 16">AJA276-08</strain>
    </source>
</reference>
<evidence type="ECO:0000256" key="5">
    <source>
        <dbReference type="ARBA" id="ARBA00022840"/>
    </source>
</evidence>
<feature type="region of interest" description="Disordered" evidence="10">
    <location>
        <begin position="2088"/>
        <end position="2133"/>
    </location>
</feature>
<evidence type="ECO:0000256" key="10">
    <source>
        <dbReference type="SAM" id="MobiDB-lite"/>
    </source>
</evidence>
<keyword evidence="7" id="KW-0539">Nucleus</keyword>
<dbReference type="InterPro" id="IPR036427">
    <property type="entry name" value="Bromodomain-like_sf"/>
</dbReference>
<dbReference type="Pfam" id="PF00439">
    <property type="entry name" value="Bromodomain"/>
    <property type="match status" value="1"/>
</dbReference>
<feature type="compositionally biased region" description="Polar residues" evidence="10">
    <location>
        <begin position="251"/>
        <end position="262"/>
    </location>
</feature>
<dbReference type="SUPFAM" id="SSF54160">
    <property type="entry name" value="Chromo domain-like"/>
    <property type="match status" value="2"/>
</dbReference>
<dbReference type="InterPro" id="IPR016197">
    <property type="entry name" value="Chromo-like_dom_sf"/>
</dbReference>
<dbReference type="PROSITE" id="PS50013">
    <property type="entry name" value="CHROMO_2"/>
    <property type="match status" value="1"/>
</dbReference>
<feature type="region of interest" description="Disordered" evidence="10">
    <location>
        <begin position="1"/>
        <end position="63"/>
    </location>
</feature>
<keyword evidence="4" id="KW-0378">Hydrolase</keyword>
<dbReference type="Gene3D" id="1.20.920.10">
    <property type="entry name" value="Bromodomain-like"/>
    <property type="match status" value="1"/>
</dbReference>
<comment type="subcellular location">
    <subcellularLocation>
        <location evidence="1">Nucleus</location>
    </subcellularLocation>
</comment>
<evidence type="ECO:0000256" key="9">
    <source>
        <dbReference type="SAM" id="Coils"/>
    </source>
</evidence>
<dbReference type="SMART" id="SM00487">
    <property type="entry name" value="DEXDc"/>
    <property type="match status" value="1"/>
</dbReference>
<dbReference type="PROSITE" id="PS51192">
    <property type="entry name" value="HELICASE_ATP_BIND_1"/>
    <property type="match status" value="1"/>
</dbReference>
<feature type="compositionally biased region" description="Basic residues" evidence="10">
    <location>
        <begin position="221"/>
        <end position="231"/>
    </location>
</feature>
<evidence type="ECO:0000256" key="4">
    <source>
        <dbReference type="ARBA" id="ARBA00022801"/>
    </source>
</evidence>
<feature type="coiled-coil region" evidence="9">
    <location>
        <begin position="633"/>
        <end position="660"/>
    </location>
</feature>
<keyword evidence="16" id="KW-1185">Reference proteome</keyword>
<keyword evidence="6 8" id="KW-0103">Bromodomain</keyword>
<dbReference type="GO" id="GO:0005524">
    <property type="term" value="F:ATP binding"/>
    <property type="evidence" value="ECO:0007669"/>
    <property type="project" value="UniProtKB-KW"/>
</dbReference>
<proteinExistence type="predicted"/>
<feature type="domain" description="Helicase C-terminal" evidence="14">
    <location>
        <begin position="1151"/>
        <end position="1309"/>
    </location>
</feature>
<dbReference type="InterPro" id="IPR000953">
    <property type="entry name" value="Chromo/chromo_shadow_dom"/>
</dbReference>
<dbReference type="Gene3D" id="3.40.50.300">
    <property type="entry name" value="P-loop containing nucleotide triphosphate hydrolases"/>
    <property type="match status" value="1"/>
</dbReference>
<dbReference type="Pfam" id="PF00271">
    <property type="entry name" value="Helicase_C"/>
    <property type="match status" value="1"/>
</dbReference>
<dbReference type="Gene3D" id="1.10.10.60">
    <property type="entry name" value="Homeodomain-like"/>
    <property type="match status" value="1"/>
</dbReference>
<dbReference type="SUPFAM" id="SSF47370">
    <property type="entry name" value="Bromodomain"/>
    <property type="match status" value="1"/>
</dbReference>
<dbReference type="Gene3D" id="3.40.50.10810">
    <property type="entry name" value="Tandem AAA-ATPase domain"/>
    <property type="match status" value="1"/>
</dbReference>
<dbReference type="SMART" id="SM00297">
    <property type="entry name" value="BROMO"/>
    <property type="match status" value="1"/>
</dbReference>
<evidence type="ECO:0000313" key="16">
    <source>
        <dbReference type="Proteomes" id="UP001530315"/>
    </source>
</evidence>